<sequence>MSRLTTDRLFVAILTRPRSRRTWKGCAMDQYRRVIKSIRNATRPFSEPWGREANMTKGRYPADYFLQVFTYFVKGMPHEYHLTKPRKLEVYRCSCSRKTLSRMYYGGCGFFGRLAFVTVYQGLIPVYPIPV</sequence>
<keyword evidence="1" id="KW-0472">Membrane</keyword>
<feature type="transmembrane region" description="Helical" evidence="1">
    <location>
        <begin position="104"/>
        <end position="124"/>
    </location>
</feature>
<reference evidence="2 3" key="1">
    <citation type="submission" date="2016-05" db="EMBL/GenBank/DDBJ databases">
        <title>Comparative analysis of secretome profiles of manganese(II)-oxidizing ascomycete fungi.</title>
        <authorList>
            <consortium name="DOE Joint Genome Institute"/>
            <person name="Zeiner C.A."/>
            <person name="Purvine S.O."/>
            <person name="Zink E.M."/>
            <person name="Wu S."/>
            <person name="Pasa-Tolic L."/>
            <person name="Chaput D.L."/>
            <person name="Haridas S."/>
            <person name="Grigoriev I.V."/>
            <person name="Santelli C.M."/>
            <person name="Hansel C.M."/>
        </authorList>
    </citation>
    <scope>NUCLEOTIDE SEQUENCE [LARGE SCALE GENOMIC DNA]</scope>
    <source>
        <strain evidence="2 3">AP3s5-JAC2a</strain>
    </source>
</reference>
<evidence type="ECO:0000313" key="3">
    <source>
        <dbReference type="Proteomes" id="UP000077069"/>
    </source>
</evidence>
<organism evidence="2 3">
    <name type="scientific">Paraphaeosphaeria sporulosa</name>
    <dbReference type="NCBI Taxonomy" id="1460663"/>
    <lineage>
        <taxon>Eukaryota</taxon>
        <taxon>Fungi</taxon>
        <taxon>Dikarya</taxon>
        <taxon>Ascomycota</taxon>
        <taxon>Pezizomycotina</taxon>
        <taxon>Dothideomycetes</taxon>
        <taxon>Pleosporomycetidae</taxon>
        <taxon>Pleosporales</taxon>
        <taxon>Massarineae</taxon>
        <taxon>Didymosphaeriaceae</taxon>
        <taxon>Paraphaeosphaeria</taxon>
    </lineage>
</organism>
<evidence type="ECO:0000256" key="1">
    <source>
        <dbReference type="SAM" id="Phobius"/>
    </source>
</evidence>
<dbReference type="EMBL" id="KV441554">
    <property type="protein sequence ID" value="OAG04121.1"/>
    <property type="molecule type" value="Genomic_DNA"/>
</dbReference>
<dbReference type="AlphaFoldDB" id="A0A177CAG1"/>
<protein>
    <submittedName>
        <fullName evidence="2">Uncharacterized protein</fullName>
    </submittedName>
</protein>
<proteinExistence type="predicted"/>
<keyword evidence="1" id="KW-0812">Transmembrane</keyword>
<name>A0A177CAG1_9PLEO</name>
<gene>
    <name evidence="2" type="ORF">CC84DRAFT_888760</name>
</gene>
<dbReference type="InParanoid" id="A0A177CAG1"/>
<keyword evidence="3" id="KW-1185">Reference proteome</keyword>
<dbReference type="RefSeq" id="XP_018034486.1">
    <property type="nucleotide sequence ID" value="XM_018187801.1"/>
</dbReference>
<dbReference type="GeneID" id="28771287"/>
<evidence type="ECO:0000313" key="2">
    <source>
        <dbReference type="EMBL" id="OAG04121.1"/>
    </source>
</evidence>
<keyword evidence="1" id="KW-1133">Transmembrane helix</keyword>
<accession>A0A177CAG1</accession>
<dbReference type="Proteomes" id="UP000077069">
    <property type="component" value="Unassembled WGS sequence"/>
</dbReference>